<name>A0AAD4GMQ7_ASPNN</name>
<dbReference type="Proteomes" id="UP001194746">
    <property type="component" value="Unassembled WGS sequence"/>
</dbReference>
<sequence length="115" mass="12659">MAALPLLLVSVDFGTTTVATAWKWSGSEEEKNLLKFEADDYRKSSDELSANFARSKDAWLFGASATVSPDTVRFSNVKLAISGRSRDHVNNLRNSFASVSQEWAVEENPTTLLTS</sequence>
<keyword evidence="1" id="KW-0732">Signal</keyword>
<gene>
    <name evidence="2" type="ORF">FE257_006094</name>
</gene>
<dbReference type="AlphaFoldDB" id="A0AAD4GMQ7"/>
<evidence type="ECO:0000313" key="3">
    <source>
        <dbReference type="Proteomes" id="UP001194746"/>
    </source>
</evidence>
<feature type="non-terminal residue" evidence="2">
    <location>
        <position position="115"/>
    </location>
</feature>
<evidence type="ECO:0000313" key="2">
    <source>
        <dbReference type="EMBL" id="KAF9882595.1"/>
    </source>
</evidence>
<reference evidence="2" key="2">
    <citation type="submission" date="2020-02" db="EMBL/GenBank/DDBJ databases">
        <authorList>
            <person name="Gilchrist C.L.M."/>
            <person name="Chooi Y.-H."/>
        </authorList>
    </citation>
    <scope>NUCLEOTIDE SEQUENCE</scope>
    <source>
        <strain evidence="2">MST-FP2251</strain>
    </source>
</reference>
<keyword evidence="3" id="KW-1185">Reference proteome</keyword>
<reference evidence="2" key="1">
    <citation type="journal article" date="2019" name="Beilstein J. Org. Chem.">
        <title>Nanangenines: drimane sesquiterpenoids as the dominant metabolite cohort of a novel Australian fungus, Aspergillus nanangensis.</title>
        <authorList>
            <person name="Lacey H.J."/>
            <person name="Gilchrist C.L.M."/>
            <person name="Crombie A."/>
            <person name="Kalaitzis J.A."/>
            <person name="Vuong D."/>
            <person name="Rutledge P.J."/>
            <person name="Turner P."/>
            <person name="Pitt J.I."/>
            <person name="Lacey E."/>
            <person name="Chooi Y.H."/>
            <person name="Piggott A.M."/>
        </authorList>
    </citation>
    <scope>NUCLEOTIDE SEQUENCE</scope>
    <source>
        <strain evidence="2">MST-FP2251</strain>
    </source>
</reference>
<evidence type="ECO:0000256" key="1">
    <source>
        <dbReference type="SAM" id="SignalP"/>
    </source>
</evidence>
<protein>
    <submittedName>
        <fullName evidence="2">Uncharacterized protein</fullName>
    </submittedName>
</protein>
<accession>A0AAD4GMQ7</accession>
<feature type="chain" id="PRO_5042278891" evidence="1">
    <location>
        <begin position="22"/>
        <end position="115"/>
    </location>
</feature>
<feature type="signal peptide" evidence="1">
    <location>
        <begin position="1"/>
        <end position="21"/>
    </location>
</feature>
<organism evidence="2 3">
    <name type="scientific">Aspergillus nanangensis</name>
    <dbReference type="NCBI Taxonomy" id="2582783"/>
    <lineage>
        <taxon>Eukaryota</taxon>
        <taxon>Fungi</taxon>
        <taxon>Dikarya</taxon>
        <taxon>Ascomycota</taxon>
        <taxon>Pezizomycotina</taxon>
        <taxon>Eurotiomycetes</taxon>
        <taxon>Eurotiomycetidae</taxon>
        <taxon>Eurotiales</taxon>
        <taxon>Aspergillaceae</taxon>
        <taxon>Aspergillus</taxon>
        <taxon>Aspergillus subgen. Circumdati</taxon>
    </lineage>
</organism>
<dbReference type="EMBL" id="VCAU01000278">
    <property type="protein sequence ID" value="KAF9882595.1"/>
    <property type="molecule type" value="Genomic_DNA"/>
</dbReference>
<proteinExistence type="predicted"/>
<comment type="caution">
    <text evidence="2">The sequence shown here is derived from an EMBL/GenBank/DDBJ whole genome shotgun (WGS) entry which is preliminary data.</text>
</comment>